<feature type="transmembrane region" description="Helical" evidence="2">
    <location>
        <begin position="241"/>
        <end position="260"/>
    </location>
</feature>
<evidence type="ECO:0000256" key="1">
    <source>
        <dbReference type="SAM" id="MobiDB-lite"/>
    </source>
</evidence>
<evidence type="ECO:0000313" key="4">
    <source>
        <dbReference type="Proteomes" id="UP000579605"/>
    </source>
</evidence>
<feature type="transmembrane region" description="Helical" evidence="2">
    <location>
        <begin position="121"/>
        <end position="144"/>
    </location>
</feature>
<evidence type="ECO:0008006" key="5">
    <source>
        <dbReference type="Google" id="ProtNLM"/>
    </source>
</evidence>
<feature type="region of interest" description="Disordered" evidence="1">
    <location>
        <begin position="1"/>
        <end position="30"/>
    </location>
</feature>
<accession>A0A852ZI03</accession>
<proteinExistence type="predicted"/>
<dbReference type="EMBL" id="JACBZH010000001">
    <property type="protein sequence ID" value="NYH92751.1"/>
    <property type="molecule type" value="Genomic_DNA"/>
</dbReference>
<feature type="transmembrane region" description="Helical" evidence="2">
    <location>
        <begin position="203"/>
        <end position="221"/>
    </location>
</feature>
<feature type="transmembrane region" description="Helical" evidence="2">
    <location>
        <begin position="267"/>
        <end position="288"/>
    </location>
</feature>
<protein>
    <recommendedName>
        <fullName evidence="5">CAAX protease self-immunity</fullName>
    </recommendedName>
</protein>
<feature type="transmembrane region" description="Helical" evidence="2">
    <location>
        <begin position="73"/>
        <end position="94"/>
    </location>
</feature>
<keyword evidence="2" id="KW-0472">Membrane</keyword>
<organism evidence="3 4">
    <name type="scientific">Actinopolymorpha rutila</name>
    <dbReference type="NCBI Taxonomy" id="446787"/>
    <lineage>
        <taxon>Bacteria</taxon>
        <taxon>Bacillati</taxon>
        <taxon>Actinomycetota</taxon>
        <taxon>Actinomycetes</taxon>
        <taxon>Propionibacteriales</taxon>
        <taxon>Actinopolymorphaceae</taxon>
        <taxon>Actinopolymorpha</taxon>
    </lineage>
</organism>
<feature type="transmembrane region" description="Helical" evidence="2">
    <location>
        <begin position="164"/>
        <end position="183"/>
    </location>
</feature>
<dbReference type="Proteomes" id="UP000579605">
    <property type="component" value="Unassembled WGS sequence"/>
</dbReference>
<comment type="caution">
    <text evidence="3">The sequence shown here is derived from an EMBL/GenBank/DDBJ whole genome shotgun (WGS) entry which is preliminary data.</text>
</comment>
<name>A0A852ZI03_9ACTN</name>
<feature type="transmembrane region" description="Helical" evidence="2">
    <location>
        <begin position="32"/>
        <end position="53"/>
    </location>
</feature>
<reference evidence="3 4" key="1">
    <citation type="submission" date="2020-07" db="EMBL/GenBank/DDBJ databases">
        <title>Sequencing the genomes of 1000 actinobacteria strains.</title>
        <authorList>
            <person name="Klenk H.-P."/>
        </authorList>
    </citation>
    <scope>NUCLEOTIDE SEQUENCE [LARGE SCALE GENOMIC DNA]</scope>
    <source>
        <strain evidence="3 4">DSM 18448</strain>
    </source>
</reference>
<evidence type="ECO:0000256" key="2">
    <source>
        <dbReference type="SAM" id="Phobius"/>
    </source>
</evidence>
<feature type="transmembrane region" description="Helical" evidence="2">
    <location>
        <begin position="294"/>
        <end position="312"/>
    </location>
</feature>
<evidence type="ECO:0000313" key="3">
    <source>
        <dbReference type="EMBL" id="NYH92751.1"/>
    </source>
</evidence>
<keyword evidence="4" id="KW-1185">Reference proteome</keyword>
<sequence>MPHMKSTDATRTPSPPRRPDSSPSTPPRNPEALPAVIAGVVCWIVVNANLLALAGSHLPLRASSLADPPTVAAILRTNAMYVEIFALMVVVRLLTRHRPGAELVASRAPDRQVAKRETQLVLAYGVAAMVGGYLLGRAFGWHAFGFHLDGMVIRTGQPVAPAEAVAWAAYNLVAYAVVPLAFFRRRYSAEQLNLRSGNRRGDLLVIVVVLLLESAVQLLTVTDSILGLAPRQALLGAPLTFALSFAGTVLPTMVFIFCVLTPRYLRLTGSVPATVLLGGLTYALLHFFDGWTTFASPVDALISVLYLVLFYTGPGMFKTYLTLRTANAWTHVWAYHAIAPHTLVDTPMFVRIFGIRP</sequence>
<dbReference type="AlphaFoldDB" id="A0A852ZI03"/>
<dbReference type="RefSeq" id="WP_202889476.1">
    <property type="nucleotide sequence ID" value="NZ_BAAARR010000021.1"/>
</dbReference>
<keyword evidence="2" id="KW-0812">Transmembrane</keyword>
<keyword evidence="2" id="KW-1133">Transmembrane helix</keyword>
<gene>
    <name evidence="3" type="ORF">F4554_005389</name>
</gene>